<feature type="domain" description="Hedgehog/Intein (Hint)" evidence="9">
    <location>
        <begin position="730"/>
        <end position="867"/>
    </location>
</feature>
<dbReference type="InterPro" id="IPR036844">
    <property type="entry name" value="Hint_dom_sf"/>
</dbReference>
<dbReference type="RefSeq" id="WP_251374073.1">
    <property type="nucleotide sequence ID" value="NZ_CP047166.1"/>
</dbReference>
<evidence type="ECO:0000259" key="9">
    <source>
        <dbReference type="Pfam" id="PF13403"/>
    </source>
</evidence>
<dbReference type="InterPro" id="IPR018511">
    <property type="entry name" value="Hemolysin-typ_Ca-bd_CS"/>
</dbReference>
<comment type="subcellular location">
    <subcellularLocation>
        <location evidence="1">Membrane</location>
    </subcellularLocation>
    <subcellularLocation>
        <location evidence="2">Secreted</location>
    </subcellularLocation>
</comment>
<feature type="region of interest" description="Disordered" evidence="8">
    <location>
        <begin position="569"/>
        <end position="632"/>
    </location>
</feature>
<dbReference type="PROSITE" id="PS00330">
    <property type="entry name" value="HEMOLYSIN_CALCIUM"/>
    <property type="match status" value="8"/>
</dbReference>
<name>A0ABX7FAG2_9RHOB</name>
<accession>A0ABX7FAG2</accession>
<organism evidence="10 11">
    <name type="scientific">Ponticoccus alexandrii</name>
    <dbReference type="NCBI Taxonomy" id="1943633"/>
    <lineage>
        <taxon>Bacteria</taxon>
        <taxon>Pseudomonadati</taxon>
        <taxon>Pseudomonadota</taxon>
        <taxon>Alphaproteobacteria</taxon>
        <taxon>Rhodobacterales</taxon>
        <taxon>Roseobacteraceae</taxon>
        <taxon>Ponticoccus</taxon>
    </lineage>
</organism>
<keyword evidence="4" id="KW-0800">Toxin</keyword>
<protein>
    <submittedName>
        <fullName evidence="10">Type I secretion protein</fullName>
    </submittedName>
</protein>
<dbReference type="Pfam" id="PF00353">
    <property type="entry name" value="HemolysinCabind"/>
    <property type="match status" value="6"/>
</dbReference>
<evidence type="ECO:0000256" key="6">
    <source>
        <dbReference type="ARBA" id="ARBA00023026"/>
    </source>
</evidence>
<evidence type="ECO:0000313" key="11">
    <source>
        <dbReference type="Proteomes" id="UP000596387"/>
    </source>
</evidence>
<dbReference type="InterPro" id="IPR001343">
    <property type="entry name" value="Hemolysn_Ca-bd"/>
</dbReference>
<feature type="region of interest" description="Disordered" evidence="8">
    <location>
        <begin position="433"/>
        <end position="474"/>
    </location>
</feature>
<dbReference type="PANTHER" id="PTHR38340">
    <property type="entry name" value="S-LAYER PROTEIN"/>
    <property type="match status" value="1"/>
</dbReference>
<evidence type="ECO:0000256" key="2">
    <source>
        <dbReference type="ARBA" id="ARBA00004613"/>
    </source>
</evidence>
<evidence type="ECO:0000256" key="1">
    <source>
        <dbReference type="ARBA" id="ARBA00004370"/>
    </source>
</evidence>
<dbReference type="PANTHER" id="PTHR38340:SF1">
    <property type="entry name" value="S-LAYER PROTEIN"/>
    <property type="match status" value="1"/>
</dbReference>
<keyword evidence="7" id="KW-0472">Membrane</keyword>
<dbReference type="PRINTS" id="PR00313">
    <property type="entry name" value="CABNDNGRPT"/>
</dbReference>
<dbReference type="PRINTS" id="PR01488">
    <property type="entry name" value="RTXTOXINA"/>
</dbReference>
<proteinExistence type="predicted"/>
<sequence length="924" mass="94173">MPVYTVEFYDFDPWGTVPTGGSFVWTGPATYGGTATITDNEAGIGGQTLDDDNAGNESAYGNATTSAGTSTGVNMDAERVWTLRDTVTGEVFQIAQLDVEGGAADGFYTLSELPMVPGRSYDVLAYDSNPDASAGDIAFTYGDFTDGDIDGTDGDDLIDFAYQDIHGEQVDASPWGLNDSITARDGNDTVYGGAGNDTIDAGDGNDVVYGDLGGATPSRIAQDLNWTAQGGNGTNLAGGFTQDTGDIDVSVSFASTGNNNPTYQVNTVDQQYRAGGETYNQNSSLYLFGNGDGATSRTTMNFAASAGSSVADEVENVSFRINDVDWGSGNHRDVVTVNAFDADNNPVTVVLTPSGGDTVSGNTVTANNAAEATNQAGGSVRVDIAGPVSRIEIIYGNALNGTQGIWVTDVQFDAVPVGGDDLILGGAGDDTLFGEEGDDTLDGGTGADSLSGGTGADSLTGGDGDDTLEGGAGADTLSGGAGMDFLSYASSDAGVTIDLASGSFSGGHAEGDVDLGGNDGIIGSDFDDSLAGYDGEGADWTNIFYGGLGNDTLDGRGGSDALYGEEGDDSLIGGDGNDTLDGGIGDDTLEGGQGNDILTGGDGADSLDGGDGADTLTGGDGDDWLSGGRGADNLDGGAGNDALFASNGDTITGGDGDDTITLVDTGETGAGGIFIDGLTGGQTGGDTLNLNGLADRTTINITSNVGGEQSGTVQLLDGTLVTFTNIDQVICFTPGTRILTETGYRPVEGLRPGDRLMTRDGGLQPLRWIGARRTLAAGQAAPIRIATHVLGGERPLLVSPQHRMLLAGYEAQLLFGVEEVLASARHLLGGAGVTRVEGGEVTYIHLAMDRHEVIFAEGMATESFFVGDEGLKSLDPRAREGLLAALPHLRGDLSAYGGTARLCLKRHEAQALTRRGPAALRRVA</sequence>
<dbReference type="SUPFAM" id="SSF51294">
    <property type="entry name" value="Hedgehog/intein (Hint) domain"/>
    <property type="match status" value="1"/>
</dbReference>
<dbReference type="InterPro" id="IPR028992">
    <property type="entry name" value="Hedgehog/Intein_dom"/>
</dbReference>
<gene>
    <name evidence="10" type="ORF">GQA70_13365</name>
</gene>
<dbReference type="Gene3D" id="2.170.16.10">
    <property type="entry name" value="Hedgehog/Intein (Hint) domain"/>
    <property type="match status" value="1"/>
</dbReference>
<dbReference type="SUPFAM" id="SSF51120">
    <property type="entry name" value="beta-Roll"/>
    <property type="match status" value="3"/>
</dbReference>
<dbReference type="InterPro" id="IPR003995">
    <property type="entry name" value="RTX_toxin_determinant-A"/>
</dbReference>
<keyword evidence="11" id="KW-1185">Reference proteome</keyword>
<dbReference type="InterPro" id="IPR011049">
    <property type="entry name" value="Serralysin-like_metalloprot_C"/>
</dbReference>
<keyword evidence="3" id="KW-0964">Secreted</keyword>
<evidence type="ECO:0000313" key="10">
    <source>
        <dbReference type="EMBL" id="QRF67210.1"/>
    </source>
</evidence>
<dbReference type="InterPro" id="IPR050557">
    <property type="entry name" value="RTX_toxin/Mannuronan_C5-epim"/>
</dbReference>
<feature type="compositionally biased region" description="Low complexity" evidence="8">
    <location>
        <begin position="447"/>
        <end position="460"/>
    </location>
</feature>
<dbReference type="EMBL" id="CP047166">
    <property type="protein sequence ID" value="QRF67210.1"/>
    <property type="molecule type" value="Genomic_DNA"/>
</dbReference>
<keyword evidence="5" id="KW-0677">Repeat</keyword>
<keyword evidence="6" id="KW-0843">Virulence</keyword>
<reference evidence="10 11" key="1">
    <citation type="submission" date="2019-12" db="EMBL/GenBank/DDBJ databases">
        <title>Complete Genome Sequence of a Quorum-Sensing Bacterium,Rhodobacteraceae bacterium C31, Isolated from a marine microalgae symbiotic bacteria.</title>
        <authorList>
            <person name="Zhang Y."/>
        </authorList>
    </citation>
    <scope>NUCLEOTIDE SEQUENCE [LARGE SCALE GENOMIC DNA]</scope>
    <source>
        <strain evidence="10 11">C31</strain>
    </source>
</reference>
<dbReference type="Proteomes" id="UP000596387">
    <property type="component" value="Chromosome"/>
</dbReference>
<dbReference type="Pfam" id="PF13403">
    <property type="entry name" value="Hint_2"/>
    <property type="match status" value="1"/>
</dbReference>
<evidence type="ECO:0000256" key="8">
    <source>
        <dbReference type="SAM" id="MobiDB-lite"/>
    </source>
</evidence>
<evidence type="ECO:0000256" key="7">
    <source>
        <dbReference type="ARBA" id="ARBA00023136"/>
    </source>
</evidence>
<evidence type="ECO:0000256" key="4">
    <source>
        <dbReference type="ARBA" id="ARBA00022656"/>
    </source>
</evidence>
<evidence type="ECO:0000256" key="5">
    <source>
        <dbReference type="ARBA" id="ARBA00022737"/>
    </source>
</evidence>
<evidence type="ECO:0000256" key="3">
    <source>
        <dbReference type="ARBA" id="ARBA00022525"/>
    </source>
</evidence>
<dbReference type="Gene3D" id="2.150.10.10">
    <property type="entry name" value="Serralysin-like metalloprotease, C-terminal"/>
    <property type="match status" value="4"/>
</dbReference>